<reference evidence="11 12" key="1">
    <citation type="journal article" date="2011" name="ISME J.">
        <title>Community ecology of hot spring cyanobacterial mats: predominant populations and their functional potential.</title>
        <authorList>
            <person name="Klatt C.G."/>
            <person name="Wood J.M."/>
            <person name="Rusch D.B."/>
            <person name="Bateson M.M."/>
            <person name="Hamamura N."/>
            <person name="Heidelberg J.F."/>
            <person name="Grossman A.R."/>
            <person name="Bhaya D."/>
            <person name="Cohan F.M."/>
            <person name="Kuhl M."/>
            <person name="Bryant D.A."/>
            <person name="Ward D.M."/>
        </authorList>
    </citation>
    <scope>NUCLEOTIDE SEQUENCE [LARGE SCALE GENOMIC DNA]</scope>
    <source>
        <strain evidence="11">OS</strain>
    </source>
</reference>
<evidence type="ECO:0000256" key="5">
    <source>
        <dbReference type="ARBA" id="ARBA00022694"/>
    </source>
</evidence>
<name>A0A395M4I3_9BACT</name>
<protein>
    <recommendedName>
        <fullName evidence="3">tRNA threonylcarbamoyladenosine biosynthesis protein TsaE</fullName>
    </recommendedName>
    <alternativeName>
        <fullName evidence="10">t(6)A37 threonylcarbamoyladenosine biosynthesis protein TsaE</fullName>
    </alternativeName>
</protein>
<dbReference type="GO" id="GO:0002949">
    <property type="term" value="P:tRNA threonylcarbamoyladenosine modification"/>
    <property type="evidence" value="ECO:0007669"/>
    <property type="project" value="InterPro"/>
</dbReference>
<gene>
    <name evidence="11" type="primary">tsaE</name>
    <name evidence="11" type="ORF">D0433_03635</name>
</gene>
<dbReference type="Pfam" id="PF02367">
    <property type="entry name" value="TsaE"/>
    <property type="match status" value="1"/>
</dbReference>
<accession>A0A395M4I3</accession>
<feature type="non-terminal residue" evidence="11">
    <location>
        <position position="1"/>
    </location>
</feature>
<dbReference type="InterPro" id="IPR027417">
    <property type="entry name" value="P-loop_NTPase"/>
</dbReference>
<sequence>FACSLKRGDCIALIGGLGAGKTEFTRGIADVFNCSEQLTSPTFTILNIYDGSRSGEHFALHHFDWYRLTSPEELYNIGFEEYLYGNGISMIEWADKFPDLVPKTAKRIELQRATDTERLITFEQNFPLR</sequence>
<evidence type="ECO:0000256" key="9">
    <source>
        <dbReference type="ARBA" id="ARBA00022842"/>
    </source>
</evidence>
<dbReference type="EMBL" id="PHFL01000019">
    <property type="protein sequence ID" value="RFM24854.1"/>
    <property type="molecule type" value="Genomic_DNA"/>
</dbReference>
<evidence type="ECO:0000256" key="7">
    <source>
        <dbReference type="ARBA" id="ARBA00022741"/>
    </source>
</evidence>
<keyword evidence="6" id="KW-0479">Metal-binding</keyword>
<proteinExistence type="inferred from homology"/>
<dbReference type="GO" id="GO:0016740">
    <property type="term" value="F:transferase activity"/>
    <property type="evidence" value="ECO:0007669"/>
    <property type="project" value="UniProtKB-KW"/>
</dbReference>
<keyword evidence="5" id="KW-0819">tRNA processing</keyword>
<dbReference type="Proteomes" id="UP000266389">
    <property type="component" value="Unassembled WGS sequence"/>
</dbReference>
<dbReference type="InterPro" id="IPR003442">
    <property type="entry name" value="T6A_TsaE"/>
</dbReference>
<evidence type="ECO:0000256" key="8">
    <source>
        <dbReference type="ARBA" id="ARBA00022840"/>
    </source>
</evidence>
<dbReference type="GO" id="GO:0005524">
    <property type="term" value="F:ATP binding"/>
    <property type="evidence" value="ECO:0007669"/>
    <property type="project" value="UniProtKB-KW"/>
</dbReference>
<evidence type="ECO:0000313" key="11">
    <source>
        <dbReference type="EMBL" id="RFM24854.1"/>
    </source>
</evidence>
<evidence type="ECO:0000313" key="12">
    <source>
        <dbReference type="Proteomes" id="UP000266389"/>
    </source>
</evidence>
<comment type="similarity">
    <text evidence="2">Belongs to the TsaE family.</text>
</comment>
<dbReference type="GO" id="GO:0005737">
    <property type="term" value="C:cytoplasm"/>
    <property type="evidence" value="ECO:0007669"/>
    <property type="project" value="UniProtKB-SubCell"/>
</dbReference>
<evidence type="ECO:0000256" key="1">
    <source>
        <dbReference type="ARBA" id="ARBA00004496"/>
    </source>
</evidence>
<evidence type="ECO:0000256" key="4">
    <source>
        <dbReference type="ARBA" id="ARBA00022490"/>
    </source>
</evidence>
<dbReference type="PANTHER" id="PTHR33540">
    <property type="entry name" value="TRNA THREONYLCARBAMOYLADENOSINE BIOSYNTHESIS PROTEIN TSAE"/>
    <property type="match status" value="1"/>
</dbReference>
<dbReference type="GO" id="GO:0046872">
    <property type="term" value="F:metal ion binding"/>
    <property type="evidence" value="ECO:0007669"/>
    <property type="project" value="UniProtKB-KW"/>
</dbReference>
<evidence type="ECO:0000256" key="3">
    <source>
        <dbReference type="ARBA" id="ARBA00019010"/>
    </source>
</evidence>
<evidence type="ECO:0000256" key="6">
    <source>
        <dbReference type="ARBA" id="ARBA00022723"/>
    </source>
</evidence>
<organism evidence="11 12">
    <name type="scientific">Candidatus Thermochlorobacter aerophilus</name>
    <dbReference type="NCBI Taxonomy" id="1868324"/>
    <lineage>
        <taxon>Bacteria</taxon>
        <taxon>Pseudomonadati</taxon>
        <taxon>Chlorobiota</taxon>
        <taxon>Chlorobiia</taxon>
        <taxon>Chlorobiales</taxon>
        <taxon>Candidatus Thermochlorobacteriaceae</taxon>
        <taxon>Candidatus Thermochlorobacter</taxon>
    </lineage>
</organism>
<dbReference type="AlphaFoldDB" id="A0A395M4I3"/>
<dbReference type="PANTHER" id="PTHR33540:SF2">
    <property type="entry name" value="TRNA THREONYLCARBAMOYLADENOSINE BIOSYNTHESIS PROTEIN TSAE"/>
    <property type="match status" value="1"/>
</dbReference>
<keyword evidence="9" id="KW-0460">Magnesium</keyword>
<dbReference type="SUPFAM" id="SSF52540">
    <property type="entry name" value="P-loop containing nucleoside triphosphate hydrolases"/>
    <property type="match status" value="1"/>
</dbReference>
<comment type="caution">
    <text evidence="11">The sequence shown here is derived from an EMBL/GenBank/DDBJ whole genome shotgun (WGS) entry which is preliminary data.</text>
</comment>
<keyword evidence="11" id="KW-0808">Transferase</keyword>
<keyword evidence="8" id="KW-0067">ATP-binding</keyword>
<dbReference type="NCBIfam" id="TIGR00150">
    <property type="entry name" value="T6A_YjeE"/>
    <property type="match status" value="1"/>
</dbReference>
<dbReference type="Gene3D" id="3.40.50.300">
    <property type="entry name" value="P-loop containing nucleotide triphosphate hydrolases"/>
    <property type="match status" value="1"/>
</dbReference>
<comment type="subcellular location">
    <subcellularLocation>
        <location evidence="1">Cytoplasm</location>
    </subcellularLocation>
</comment>
<keyword evidence="7" id="KW-0547">Nucleotide-binding</keyword>
<evidence type="ECO:0000256" key="2">
    <source>
        <dbReference type="ARBA" id="ARBA00007599"/>
    </source>
</evidence>
<evidence type="ECO:0000256" key="10">
    <source>
        <dbReference type="ARBA" id="ARBA00032441"/>
    </source>
</evidence>
<keyword evidence="4" id="KW-0963">Cytoplasm</keyword>